<feature type="domain" description="HTH cro/C1-type" evidence="6">
    <location>
        <begin position="5"/>
        <end position="58"/>
    </location>
</feature>
<dbReference type="EMBL" id="JAPDHW010000025">
    <property type="protein sequence ID" value="MCW3170700.1"/>
    <property type="molecule type" value="Genomic_DNA"/>
</dbReference>
<comment type="subcellular location">
    <subcellularLocation>
        <location evidence="1">Membrane</location>
        <topology evidence="1">Multi-pass membrane protein</topology>
    </subcellularLocation>
</comment>
<feature type="transmembrane region" description="Helical" evidence="5">
    <location>
        <begin position="106"/>
        <end position="127"/>
    </location>
</feature>
<dbReference type="InterPro" id="IPR019109">
    <property type="entry name" value="MamF_MmsF"/>
</dbReference>
<dbReference type="Pfam" id="PF01381">
    <property type="entry name" value="HTH_3"/>
    <property type="match status" value="1"/>
</dbReference>
<feature type="transmembrane region" description="Helical" evidence="5">
    <location>
        <begin position="139"/>
        <end position="158"/>
    </location>
</feature>
<proteinExistence type="predicted"/>
<dbReference type="CDD" id="cd00093">
    <property type="entry name" value="HTH_XRE"/>
    <property type="match status" value="1"/>
</dbReference>
<keyword evidence="3 5" id="KW-1133">Transmembrane helix</keyword>
<organism evidence="7 8">
    <name type="scientific">Chryseobacterium kimseyorum</name>
    <dbReference type="NCBI Taxonomy" id="2984028"/>
    <lineage>
        <taxon>Bacteria</taxon>
        <taxon>Pseudomonadati</taxon>
        <taxon>Bacteroidota</taxon>
        <taxon>Flavobacteriia</taxon>
        <taxon>Flavobacteriales</taxon>
        <taxon>Weeksellaceae</taxon>
        <taxon>Chryseobacterium group</taxon>
        <taxon>Chryseobacterium</taxon>
    </lineage>
</organism>
<dbReference type="PROSITE" id="PS50943">
    <property type="entry name" value="HTH_CROC1"/>
    <property type="match status" value="1"/>
</dbReference>
<evidence type="ECO:0000259" key="6">
    <source>
        <dbReference type="PROSITE" id="PS50943"/>
    </source>
</evidence>
<keyword evidence="8" id="KW-1185">Reference proteome</keyword>
<protein>
    <submittedName>
        <fullName evidence="7">Helix-turn-helix domain-containing protein</fullName>
    </submittedName>
</protein>
<evidence type="ECO:0000256" key="4">
    <source>
        <dbReference type="ARBA" id="ARBA00023136"/>
    </source>
</evidence>
<comment type="caution">
    <text evidence="7">The sequence shown here is derived from an EMBL/GenBank/DDBJ whole genome shotgun (WGS) entry which is preliminary data.</text>
</comment>
<accession>A0ABT3I3Q7</accession>
<dbReference type="Proteomes" id="UP001163731">
    <property type="component" value="Unassembled WGS sequence"/>
</dbReference>
<keyword evidence="2 5" id="KW-0812">Transmembrane</keyword>
<sequence length="179" mass="20095">MKTIVRQLREEKKLTQSELAEKSGLSLRTIQRIEAGNIPKGFTFKTLALSLQTEPENLFITEEHISTDRAKLINLSALSGLIIPFGGIIFPLILTLKTKDKKNKELGENILCVQILAALVISVSMIISPFIQKILSVEFPIFIIPLLLFIILKLFIIIKNGISLNTKNELSIKLKINFI</sequence>
<dbReference type="InterPro" id="IPR010982">
    <property type="entry name" value="Lambda_DNA-bd_dom_sf"/>
</dbReference>
<dbReference type="SMART" id="SM00530">
    <property type="entry name" value="HTH_XRE"/>
    <property type="match status" value="1"/>
</dbReference>
<dbReference type="InterPro" id="IPR001387">
    <property type="entry name" value="Cro/C1-type_HTH"/>
</dbReference>
<dbReference type="Pfam" id="PF09685">
    <property type="entry name" value="MamF_MmsF"/>
    <property type="match status" value="1"/>
</dbReference>
<evidence type="ECO:0000313" key="7">
    <source>
        <dbReference type="EMBL" id="MCW3170700.1"/>
    </source>
</evidence>
<evidence type="ECO:0000256" key="3">
    <source>
        <dbReference type="ARBA" id="ARBA00022989"/>
    </source>
</evidence>
<dbReference type="Gene3D" id="1.10.260.40">
    <property type="entry name" value="lambda repressor-like DNA-binding domains"/>
    <property type="match status" value="1"/>
</dbReference>
<evidence type="ECO:0000256" key="1">
    <source>
        <dbReference type="ARBA" id="ARBA00004141"/>
    </source>
</evidence>
<feature type="transmembrane region" description="Helical" evidence="5">
    <location>
        <begin position="72"/>
        <end position="94"/>
    </location>
</feature>
<gene>
    <name evidence="7" type="ORF">OMO38_19390</name>
</gene>
<evidence type="ECO:0000313" key="8">
    <source>
        <dbReference type="Proteomes" id="UP001163731"/>
    </source>
</evidence>
<reference evidence="7" key="1">
    <citation type="submission" date="2022-10" db="EMBL/GenBank/DDBJ databases">
        <title>Chryseobacterium babae sp. nov. isolated from the gut of the beetle Oryctes rhinoceros, and Chryseobacterium kimseyorum sp. nov., isolated from a stick insect rearing cage.</title>
        <authorList>
            <person name="Shelomi M."/>
            <person name="Han C.-J."/>
            <person name="Chen W.-M."/>
            <person name="Chen H.-K."/>
            <person name="Liaw S.-J."/>
            <person name="Muhle E."/>
            <person name="Clermont D."/>
        </authorList>
    </citation>
    <scope>NUCLEOTIDE SEQUENCE</scope>
    <source>
        <strain evidence="7">09-1422</strain>
    </source>
</reference>
<dbReference type="SUPFAM" id="SSF47413">
    <property type="entry name" value="lambda repressor-like DNA-binding domains"/>
    <property type="match status" value="1"/>
</dbReference>
<evidence type="ECO:0000256" key="2">
    <source>
        <dbReference type="ARBA" id="ARBA00022692"/>
    </source>
</evidence>
<evidence type="ECO:0000256" key="5">
    <source>
        <dbReference type="SAM" id="Phobius"/>
    </source>
</evidence>
<dbReference type="RefSeq" id="WP_264751832.1">
    <property type="nucleotide sequence ID" value="NZ_JAPDHW010000025.1"/>
</dbReference>
<name>A0ABT3I3Q7_9FLAO</name>
<keyword evidence="4 5" id="KW-0472">Membrane</keyword>